<proteinExistence type="predicted"/>
<name>K6YJV3_9ALTE</name>
<accession>K6YJV3</accession>
<keyword evidence="2" id="KW-1003">Cell membrane</keyword>
<keyword evidence="8" id="KW-1185">Reference proteome</keyword>
<evidence type="ECO:0000313" key="7">
    <source>
        <dbReference type="EMBL" id="GAC16878.1"/>
    </source>
</evidence>
<organism evidence="7 8">
    <name type="scientific">Aliiglaciecola lipolytica E3</name>
    <dbReference type="NCBI Taxonomy" id="1127673"/>
    <lineage>
        <taxon>Bacteria</taxon>
        <taxon>Pseudomonadati</taxon>
        <taxon>Pseudomonadota</taxon>
        <taxon>Gammaproteobacteria</taxon>
        <taxon>Alteromonadales</taxon>
        <taxon>Alteromonadaceae</taxon>
        <taxon>Aliiglaciecola</taxon>
    </lineage>
</organism>
<dbReference type="Proteomes" id="UP000006334">
    <property type="component" value="Unassembled WGS sequence"/>
</dbReference>
<keyword evidence="3" id="KW-0812">Transmembrane</keyword>
<dbReference type="InterPro" id="IPR050448">
    <property type="entry name" value="OpgB/LTA_synthase_biosynth"/>
</dbReference>
<evidence type="ECO:0000256" key="4">
    <source>
        <dbReference type="ARBA" id="ARBA00022989"/>
    </source>
</evidence>
<dbReference type="InterPro" id="IPR017850">
    <property type="entry name" value="Alkaline_phosphatase_core_sf"/>
</dbReference>
<evidence type="ECO:0000256" key="1">
    <source>
        <dbReference type="ARBA" id="ARBA00004651"/>
    </source>
</evidence>
<dbReference type="PANTHER" id="PTHR47371:SF3">
    <property type="entry name" value="PHOSPHOGLYCEROL TRANSFERASE I"/>
    <property type="match status" value="1"/>
</dbReference>
<protein>
    <submittedName>
        <fullName evidence="7">Sulfatase</fullName>
    </submittedName>
</protein>
<sequence length="463" mass="51878">MISLFGLARGTLGHRPLNPSVVYFSTDPLINSLTLNSLYSVAFAFKQLGGEKHAANVYGKLSDEEVINIVRSSSELDSADFNSSALPTLHRQVPEHSYNNMPKNLVIILEESLGARFVSHLGGKKITPNIDELMQEGWAFNQLYATGTRSVRGIEAILTGFTPTPARSVVKLDKSQRNFFTIAELLKRKGYVTQFIYGGESHFDNMKSFFLGNGFTDIVDFDDIQDPGFVASWGACDESLFNQAHRELTQLSDSGKPFFSLVFTSSNHDPFDIPDNKVPVIEGEDARDRAIRFADYALGNFIKTAKQSNYWDDTIFLVIADHDARVYGPELVPIKSFHIPGVILGKDIPTRQDNRIVSQIDMAPTLLSLMGIEGKHPMLGFDLNKQNQSERAMMQFDKNFAYMVNNQVAILQPHKTPMYFTYDHRTQTLSSSQSNEVLGKQALGHALFGSKAYDKQWYTLESE</sequence>
<comment type="caution">
    <text evidence="7">The sequence shown here is derived from an EMBL/GenBank/DDBJ whole genome shotgun (WGS) entry which is preliminary data.</text>
</comment>
<dbReference type="CDD" id="cd16015">
    <property type="entry name" value="LTA_synthase"/>
    <property type="match status" value="1"/>
</dbReference>
<evidence type="ECO:0000256" key="2">
    <source>
        <dbReference type="ARBA" id="ARBA00022475"/>
    </source>
</evidence>
<dbReference type="Gene3D" id="3.40.720.10">
    <property type="entry name" value="Alkaline Phosphatase, subunit A"/>
    <property type="match status" value="1"/>
</dbReference>
<gene>
    <name evidence="7" type="ORF">GLIP_4267</name>
</gene>
<evidence type="ECO:0000313" key="8">
    <source>
        <dbReference type="Proteomes" id="UP000006334"/>
    </source>
</evidence>
<dbReference type="EMBL" id="BAEN01000076">
    <property type="protein sequence ID" value="GAC16878.1"/>
    <property type="molecule type" value="Genomic_DNA"/>
</dbReference>
<reference evidence="7 8" key="1">
    <citation type="journal article" date="2017" name="Antonie Van Leeuwenhoek">
        <title>Rhizobium rhizosphaerae sp. nov., a novel species isolated from rice rhizosphere.</title>
        <authorList>
            <person name="Zhao J.J."/>
            <person name="Zhang J."/>
            <person name="Zhang R.J."/>
            <person name="Zhang C.W."/>
            <person name="Yin H.Q."/>
            <person name="Zhang X.X."/>
        </authorList>
    </citation>
    <scope>NUCLEOTIDE SEQUENCE [LARGE SCALE GENOMIC DNA]</scope>
    <source>
        <strain evidence="7 8">E3</strain>
    </source>
</reference>
<dbReference type="GO" id="GO:0005886">
    <property type="term" value="C:plasma membrane"/>
    <property type="evidence" value="ECO:0007669"/>
    <property type="project" value="UniProtKB-SubCell"/>
</dbReference>
<evidence type="ECO:0000256" key="3">
    <source>
        <dbReference type="ARBA" id="ARBA00022692"/>
    </source>
</evidence>
<keyword evidence="5" id="KW-0472">Membrane</keyword>
<dbReference type="PANTHER" id="PTHR47371">
    <property type="entry name" value="LIPOTEICHOIC ACID SYNTHASE"/>
    <property type="match status" value="1"/>
</dbReference>
<evidence type="ECO:0000259" key="6">
    <source>
        <dbReference type="Pfam" id="PF00884"/>
    </source>
</evidence>
<comment type="subcellular location">
    <subcellularLocation>
        <location evidence="1">Cell membrane</location>
        <topology evidence="1">Multi-pass membrane protein</topology>
    </subcellularLocation>
</comment>
<dbReference type="eggNOG" id="COG1368">
    <property type="taxonomic scope" value="Bacteria"/>
</dbReference>
<dbReference type="SUPFAM" id="SSF53649">
    <property type="entry name" value="Alkaline phosphatase-like"/>
    <property type="match status" value="1"/>
</dbReference>
<keyword evidence="4" id="KW-1133">Transmembrane helix</keyword>
<dbReference type="AlphaFoldDB" id="K6YJV3"/>
<dbReference type="STRING" id="1127673.GLIP_4267"/>
<evidence type="ECO:0000256" key="5">
    <source>
        <dbReference type="ARBA" id="ARBA00023136"/>
    </source>
</evidence>
<dbReference type="Pfam" id="PF00884">
    <property type="entry name" value="Sulfatase"/>
    <property type="match status" value="1"/>
</dbReference>
<dbReference type="Gene3D" id="3.30.1120.80">
    <property type="match status" value="1"/>
</dbReference>
<dbReference type="InterPro" id="IPR000917">
    <property type="entry name" value="Sulfatase_N"/>
</dbReference>
<feature type="domain" description="Sulfatase N-terminal" evidence="6">
    <location>
        <begin position="103"/>
        <end position="372"/>
    </location>
</feature>